<dbReference type="PANTHER" id="PTHR10196">
    <property type="entry name" value="SUGAR KINASE"/>
    <property type="match status" value="1"/>
</dbReference>
<keyword evidence="5" id="KW-0067">ATP-binding</keyword>
<proteinExistence type="inferred from homology"/>
<evidence type="ECO:0000256" key="1">
    <source>
        <dbReference type="ARBA" id="ARBA00009156"/>
    </source>
</evidence>
<dbReference type="EMBL" id="SOGT01000005">
    <property type="protein sequence ID" value="TFD27660.1"/>
    <property type="molecule type" value="Genomic_DNA"/>
</dbReference>
<dbReference type="PANTHER" id="PTHR10196:SF69">
    <property type="entry name" value="GLYCEROL KINASE"/>
    <property type="match status" value="1"/>
</dbReference>
<evidence type="ECO:0000313" key="12">
    <source>
        <dbReference type="Proteomes" id="UP000298424"/>
    </source>
</evidence>
<gene>
    <name evidence="11" type="primary">glpK</name>
    <name evidence="11" type="ORF">E3T27_04100</name>
</gene>
<dbReference type="Gene3D" id="3.30.420.40">
    <property type="match status" value="2"/>
</dbReference>
<dbReference type="GO" id="GO:0019563">
    <property type="term" value="P:glycerol catabolic process"/>
    <property type="evidence" value="ECO:0007669"/>
    <property type="project" value="TreeGrafter"/>
</dbReference>
<dbReference type="Pfam" id="PF02782">
    <property type="entry name" value="FGGY_C"/>
    <property type="match status" value="1"/>
</dbReference>
<dbReference type="Pfam" id="PF00370">
    <property type="entry name" value="FGGY_N"/>
    <property type="match status" value="1"/>
</dbReference>
<evidence type="ECO:0000256" key="8">
    <source>
        <dbReference type="SAM" id="MobiDB-lite"/>
    </source>
</evidence>
<evidence type="ECO:0000259" key="9">
    <source>
        <dbReference type="Pfam" id="PF00370"/>
    </source>
</evidence>
<evidence type="ECO:0000256" key="6">
    <source>
        <dbReference type="ARBA" id="ARBA00043149"/>
    </source>
</evidence>
<reference evidence="11 12" key="1">
    <citation type="submission" date="2019-03" db="EMBL/GenBank/DDBJ databases">
        <title>Genomics of glacier-inhabiting Cryobacterium strains.</title>
        <authorList>
            <person name="Liu Q."/>
            <person name="Xin Y.-H."/>
        </authorList>
    </citation>
    <scope>NUCLEOTIDE SEQUENCE [LARGE SCALE GENOMIC DNA]</scope>
    <source>
        <strain evidence="11 12">TMT1-1</strain>
    </source>
</reference>
<name>A0A4R8ZGQ3_9MICO</name>
<feature type="domain" description="Carbohydrate kinase FGGY C-terminal" evidence="10">
    <location>
        <begin position="306"/>
        <end position="490"/>
    </location>
</feature>
<dbReference type="InterPro" id="IPR018485">
    <property type="entry name" value="FGGY_C"/>
</dbReference>
<dbReference type="NCBIfam" id="NF000756">
    <property type="entry name" value="PRK00047.1"/>
    <property type="match status" value="1"/>
</dbReference>
<comment type="caution">
    <text evidence="11">The sequence shown here is derived from an EMBL/GenBank/DDBJ whole genome shotgun (WGS) entry which is preliminary data.</text>
</comment>
<dbReference type="AlphaFoldDB" id="A0A4R8ZGQ3"/>
<accession>A0A4R8ZGQ3</accession>
<sequence>MARPPGSARPTRSANSRSRDIGGTGKWVDRRRRRPPERGGPMTGRYVLALDEGSSSARAVLVDTDGRIVAEASNSLTPLFPNHGWVELDPAQLWTAMRAAIDEVMARSGLTARDIATVGVTTHRETCLIWNRSTSIPVHNAIMWSSHQTDEIVQRWSDLGLDAEIRTRTGLRNDSFFSAPKLAWFIENVPGLKALAGTGAYAAGTVDTWLVWNLTGGREHVTDATSASRTALLNINELVWDDRLCDVYGIPQELLPEVRASNSHFGYLDPSILPGGVGHYIPIQAIIADQQAGLFGQGCFDEGSVKNTFGTAGVLVANVGSSPLLLPGMTTSVAMNIPGLTSYEVEGVVFHSGQTLHWLRDKMRAVGSVAEMERIAERVTDTQGVYFVPAFAGLCDPYWDKDVRASIFGLTLDTGIDQIVRAALEAMAYQTRDNLDALRAGGTNVTSLKVDGKAVCNNFLCQFQADILGMPVVRPEGLERTALGVAYIAGAEVGLWDAQDLVRETWRAERVFEPRMSSDRRDQLYGGWQAAVRSARMMPPAPPHPTNGTVSNPVPILAAH</sequence>
<dbReference type="PROSITE" id="PS00933">
    <property type="entry name" value="FGGY_KINASES_1"/>
    <property type="match status" value="1"/>
</dbReference>
<keyword evidence="2 7" id="KW-0808">Transferase</keyword>
<dbReference type="InterPro" id="IPR018484">
    <property type="entry name" value="FGGY_N"/>
</dbReference>
<dbReference type="GO" id="GO:0004370">
    <property type="term" value="F:glycerol kinase activity"/>
    <property type="evidence" value="ECO:0007669"/>
    <property type="project" value="TreeGrafter"/>
</dbReference>
<dbReference type="PIRSF" id="PIRSF000538">
    <property type="entry name" value="GlpK"/>
    <property type="match status" value="1"/>
</dbReference>
<evidence type="ECO:0000256" key="2">
    <source>
        <dbReference type="ARBA" id="ARBA00022679"/>
    </source>
</evidence>
<evidence type="ECO:0000256" key="3">
    <source>
        <dbReference type="ARBA" id="ARBA00022741"/>
    </source>
</evidence>
<keyword evidence="12" id="KW-1185">Reference proteome</keyword>
<dbReference type="GO" id="GO:0005829">
    <property type="term" value="C:cytosol"/>
    <property type="evidence" value="ECO:0007669"/>
    <property type="project" value="TreeGrafter"/>
</dbReference>
<dbReference type="SUPFAM" id="SSF53067">
    <property type="entry name" value="Actin-like ATPase domain"/>
    <property type="match status" value="2"/>
</dbReference>
<dbReference type="Proteomes" id="UP000298424">
    <property type="component" value="Unassembled WGS sequence"/>
</dbReference>
<protein>
    <recommendedName>
        <fullName evidence="6">ATP:glycerol 3-phosphotransferase</fullName>
    </recommendedName>
</protein>
<feature type="domain" description="Carbohydrate kinase FGGY N-terminal" evidence="9">
    <location>
        <begin position="46"/>
        <end position="296"/>
    </location>
</feature>
<keyword evidence="4 7" id="KW-0418">Kinase</keyword>
<evidence type="ECO:0000256" key="4">
    <source>
        <dbReference type="ARBA" id="ARBA00022777"/>
    </source>
</evidence>
<dbReference type="GO" id="GO:0005524">
    <property type="term" value="F:ATP binding"/>
    <property type="evidence" value="ECO:0007669"/>
    <property type="project" value="UniProtKB-KW"/>
</dbReference>
<organism evidence="11 12">
    <name type="scientific">Cryobacterium lyxosi</name>
    <dbReference type="NCBI Taxonomy" id="1259228"/>
    <lineage>
        <taxon>Bacteria</taxon>
        <taxon>Bacillati</taxon>
        <taxon>Actinomycetota</taxon>
        <taxon>Actinomycetes</taxon>
        <taxon>Micrococcales</taxon>
        <taxon>Microbacteriaceae</taxon>
        <taxon>Cryobacterium</taxon>
    </lineage>
</organism>
<dbReference type="InterPro" id="IPR018483">
    <property type="entry name" value="Carb_kinase_FGGY_CS"/>
</dbReference>
<keyword evidence="3" id="KW-0547">Nucleotide-binding</keyword>
<evidence type="ECO:0000259" key="10">
    <source>
        <dbReference type="Pfam" id="PF02782"/>
    </source>
</evidence>
<dbReference type="PROSITE" id="PS00445">
    <property type="entry name" value="FGGY_KINASES_2"/>
    <property type="match status" value="1"/>
</dbReference>
<evidence type="ECO:0000313" key="11">
    <source>
        <dbReference type="EMBL" id="TFD27660.1"/>
    </source>
</evidence>
<evidence type="ECO:0000256" key="7">
    <source>
        <dbReference type="RuleBase" id="RU003733"/>
    </source>
</evidence>
<evidence type="ECO:0000256" key="5">
    <source>
        <dbReference type="ARBA" id="ARBA00022840"/>
    </source>
</evidence>
<dbReference type="InterPro" id="IPR000577">
    <property type="entry name" value="Carb_kinase_FGGY"/>
</dbReference>
<dbReference type="InterPro" id="IPR043129">
    <property type="entry name" value="ATPase_NBD"/>
</dbReference>
<dbReference type="OrthoDB" id="9805576at2"/>
<feature type="region of interest" description="Disordered" evidence="8">
    <location>
        <begin position="1"/>
        <end position="44"/>
    </location>
</feature>
<comment type="similarity">
    <text evidence="1 7">Belongs to the FGGY kinase family.</text>
</comment>